<protein>
    <submittedName>
        <fullName evidence="1">DUF1573 domain-containing protein</fullName>
    </submittedName>
</protein>
<accession>A0A6M0RA96</accession>
<dbReference type="Proteomes" id="UP000473885">
    <property type="component" value="Unassembled WGS sequence"/>
</dbReference>
<organism evidence="1 2">
    <name type="scientific">Clostridium niameyense</name>
    <dbReference type="NCBI Taxonomy" id="1622073"/>
    <lineage>
        <taxon>Bacteria</taxon>
        <taxon>Bacillati</taxon>
        <taxon>Bacillota</taxon>
        <taxon>Clostridia</taxon>
        <taxon>Eubacteriales</taxon>
        <taxon>Clostridiaceae</taxon>
        <taxon>Clostridium</taxon>
    </lineage>
</organism>
<name>A0A6M0RA96_9CLOT</name>
<evidence type="ECO:0000313" key="1">
    <source>
        <dbReference type="EMBL" id="NEZ46590.1"/>
    </source>
</evidence>
<keyword evidence="2" id="KW-1185">Reference proteome</keyword>
<dbReference type="AlphaFoldDB" id="A0A6M0RA96"/>
<sequence length="133" mass="15293">MKDIIFDDFQNTVNESLLRHKSVLDIITKLSESNARINRAVAKSVTNCGCIEIQGEKQDFPINSNITINDLENCLKTHLEGKLCDNCRDVIEREIGNNLFYLTSLCNLLDLNLYDILLKEYDKMNTLGKYSMR</sequence>
<reference evidence="1 2" key="1">
    <citation type="submission" date="2019-04" db="EMBL/GenBank/DDBJ databases">
        <title>Genome sequencing of Clostridium botulinum Groups I-IV and Clostridium butyricum.</title>
        <authorList>
            <person name="Brunt J."/>
            <person name="Van Vliet A.H.M."/>
            <person name="Stringer S.C."/>
            <person name="Carter A.T."/>
            <person name="Peck M.W."/>
        </authorList>
    </citation>
    <scope>NUCLEOTIDE SEQUENCE [LARGE SCALE GENOMIC DNA]</scope>
    <source>
        <strain evidence="1 2">IFR 18/094</strain>
    </source>
</reference>
<dbReference type="EMBL" id="SXDP01000003">
    <property type="protein sequence ID" value="NEZ46590.1"/>
    <property type="molecule type" value="Genomic_DNA"/>
</dbReference>
<dbReference type="SUPFAM" id="SSF101386">
    <property type="entry name" value="all-alpha NTP pyrophosphatases"/>
    <property type="match status" value="1"/>
</dbReference>
<dbReference type="OrthoDB" id="2988649at2"/>
<comment type="caution">
    <text evidence="1">The sequence shown here is derived from an EMBL/GenBank/DDBJ whole genome shotgun (WGS) entry which is preliminary data.</text>
</comment>
<dbReference type="RefSeq" id="WP_050606354.1">
    <property type="nucleotide sequence ID" value="NZ_CABKUB010000006.1"/>
</dbReference>
<proteinExistence type="predicted"/>
<gene>
    <name evidence="1" type="ORF">FDF74_05095</name>
</gene>
<evidence type="ECO:0000313" key="2">
    <source>
        <dbReference type="Proteomes" id="UP000473885"/>
    </source>
</evidence>